<dbReference type="AlphaFoldDB" id="A0A9D2D5U6"/>
<evidence type="ECO:0000256" key="4">
    <source>
        <dbReference type="ARBA" id="ARBA00022692"/>
    </source>
</evidence>
<keyword evidence="8 9" id="KW-0472">Membrane</keyword>
<dbReference type="Gene3D" id="1.20.1560.10">
    <property type="entry name" value="ABC transporter type 1, transmembrane domain"/>
    <property type="match status" value="1"/>
</dbReference>
<dbReference type="InterPro" id="IPR027417">
    <property type="entry name" value="P-loop_NTPase"/>
</dbReference>
<sequence>MSTFSYGMRYWKKHVPCAVFCQVIGFIALTIDVILPLLGAMFVDYILNYSGITEDSGLFSFLLAYGEPESWRLFFVIAGVFAALELFREGLMYLRNVLFQYNGLKFENELRDITYKKLVDLDSSTVASYNTGELLTTLSADIITFKEMYSSVILMILDGAFILVITCITLAMTSAYMLILPAVIAPFLLVTLVKYTKAARRVSTDIRDRNADVNLNVQENINAVRLIRSFANEGFEENKFDKVNAALRDAYCAQADVAAKYGAAFNIIRQIAYITTIVIGTIMAFNGLSVGIMTACITYVLRIMDYLTQISNSIYRMQYGIVSGSRIRDFLEKKTKIPEAEHPDLIRRAPDIEMKNVSVTEDGKALLKHVSLNIPYGKKIGIMGGTGSGKSVLLKSLVRIYDPTEGEITINGEDIRNYELDNLRSEFAYVFQDVFLFSDTIDANISFYAPGTSRDRIMRVARQAQASSFIEGLPLGYGTIVGEKGLGLSGGQKQRVSIARALLKDAPVLVLDDATSALDVNTERLLMEGIKESYADRTILIAAHRVSSIEDCDEILYMQDGEIVERGTFRELMDRNGIFAEIYRMQTAEADDDEAESGAVAAEG</sequence>
<accession>A0A9D2D5U6</accession>
<evidence type="ECO:0000256" key="8">
    <source>
        <dbReference type="ARBA" id="ARBA00023136"/>
    </source>
</evidence>
<evidence type="ECO:0000256" key="7">
    <source>
        <dbReference type="ARBA" id="ARBA00022989"/>
    </source>
</evidence>
<comment type="caution">
    <text evidence="12">The sequence shown here is derived from an EMBL/GenBank/DDBJ whole genome shotgun (WGS) entry which is preliminary data.</text>
</comment>
<dbReference type="Proteomes" id="UP000824025">
    <property type="component" value="Unassembled WGS sequence"/>
</dbReference>
<reference evidence="12" key="1">
    <citation type="journal article" date="2021" name="PeerJ">
        <title>Extensive microbial diversity within the chicken gut microbiome revealed by metagenomics and culture.</title>
        <authorList>
            <person name="Gilroy R."/>
            <person name="Ravi A."/>
            <person name="Getino M."/>
            <person name="Pursley I."/>
            <person name="Horton D.L."/>
            <person name="Alikhan N.F."/>
            <person name="Baker D."/>
            <person name="Gharbi K."/>
            <person name="Hall N."/>
            <person name="Watson M."/>
            <person name="Adriaenssens E.M."/>
            <person name="Foster-Nyarko E."/>
            <person name="Jarju S."/>
            <person name="Secka A."/>
            <person name="Antonio M."/>
            <person name="Oren A."/>
            <person name="Chaudhuri R.R."/>
            <person name="La Ragione R."/>
            <person name="Hildebrand F."/>
            <person name="Pallen M.J."/>
        </authorList>
    </citation>
    <scope>NUCLEOTIDE SEQUENCE</scope>
    <source>
        <strain evidence="12">CHK192-19661</strain>
    </source>
</reference>
<dbReference type="Gene3D" id="3.40.50.300">
    <property type="entry name" value="P-loop containing nucleotide triphosphate hydrolases"/>
    <property type="match status" value="1"/>
</dbReference>
<dbReference type="FunFam" id="3.40.50.300:FF:000221">
    <property type="entry name" value="Multidrug ABC transporter ATP-binding protein"/>
    <property type="match status" value="1"/>
</dbReference>
<evidence type="ECO:0000256" key="3">
    <source>
        <dbReference type="ARBA" id="ARBA00022475"/>
    </source>
</evidence>
<evidence type="ECO:0000256" key="2">
    <source>
        <dbReference type="ARBA" id="ARBA00022448"/>
    </source>
</evidence>
<evidence type="ECO:0000259" key="11">
    <source>
        <dbReference type="PROSITE" id="PS50929"/>
    </source>
</evidence>
<name>A0A9D2D5U6_9FIRM</name>
<feature type="transmembrane region" description="Helical" evidence="9">
    <location>
        <begin position="152"/>
        <end position="172"/>
    </location>
</feature>
<dbReference type="Pfam" id="PF00664">
    <property type="entry name" value="ABC_membrane"/>
    <property type="match status" value="1"/>
</dbReference>
<gene>
    <name evidence="12" type="ORF">H9726_01345</name>
</gene>
<dbReference type="InterPro" id="IPR036640">
    <property type="entry name" value="ABC1_TM_sf"/>
</dbReference>
<dbReference type="EMBL" id="DXCF01000004">
    <property type="protein sequence ID" value="HIZ09108.1"/>
    <property type="molecule type" value="Genomic_DNA"/>
</dbReference>
<feature type="domain" description="ABC transmembrane type-1" evidence="11">
    <location>
        <begin position="23"/>
        <end position="318"/>
    </location>
</feature>
<evidence type="ECO:0000256" key="6">
    <source>
        <dbReference type="ARBA" id="ARBA00022840"/>
    </source>
</evidence>
<dbReference type="InterPro" id="IPR003439">
    <property type="entry name" value="ABC_transporter-like_ATP-bd"/>
</dbReference>
<organism evidence="12 13">
    <name type="scientific">Candidatus Borkfalkia avicola</name>
    <dbReference type="NCBI Taxonomy" id="2838503"/>
    <lineage>
        <taxon>Bacteria</taxon>
        <taxon>Bacillati</taxon>
        <taxon>Bacillota</taxon>
        <taxon>Clostridia</taxon>
        <taxon>Christensenellales</taxon>
        <taxon>Christensenellaceae</taxon>
        <taxon>Candidatus Borkfalkia</taxon>
    </lineage>
</organism>
<dbReference type="GO" id="GO:0015421">
    <property type="term" value="F:ABC-type oligopeptide transporter activity"/>
    <property type="evidence" value="ECO:0007669"/>
    <property type="project" value="TreeGrafter"/>
</dbReference>
<evidence type="ECO:0000256" key="5">
    <source>
        <dbReference type="ARBA" id="ARBA00022741"/>
    </source>
</evidence>
<keyword evidence="7 9" id="KW-1133">Transmembrane helix</keyword>
<evidence type="ECO:0000259" key="10">
    <source>
        <dbReference type="PROSITE" id="PS50893"/>
    </source>
</evidence>
<dbReference type="Pfam" id="PF00005">
    <property type="entry name" value="ABC_tran"/>
    <property type="match status" value="1"/>
</dbReference>
<feature type="domain" description="ABC transporter" evidence="10">
    <location>
        <begin position="352"/>
        <end position="585"/>
    </location>
</feature>
<dbReference type="InterPro" id="IPR011527">
    <property type="entry name" value="ABC1_TM_dom"/>
</dbReference>
<dbReference type="SUPFAM" id="SSF90123">
    <property type="entry name" value="ABC transporter transmembrane region"/>
    <property type="match status" value="1"/>
</dbReference>
<dbReference type="PROSITE" id="PS50893">
    <property type="entry name" value="ABC_TRANSPORTER_2"/>
    <property type="match status" value="1"/>
</dbReference>
<dbReference type="PROSITE" id="PS00211">
    <property type="entry name" value="ABC_TRANSPORTER_1"/>
    <property type="match status" value="1"/>
</dbReference>
<keyword evidence="3" id="KW-1003">Cell membrane</keyword>
<feature type="transmembrane region" description="Helical" evidence="9">
    <location>
        <begin position="178"/>
        <end position="195"/>
    </location>
</feature>
<keyword evidence="2" id="KW-0813">Transport</keyword>
<feature type="transmembrane region" description="Helical" evidence="9">
    <location>
        <begin position="20"/>
        <end position="43"/>
    </location>
</feature>
<protein>
    <submittedName>
        <fullName evidence="12">ABC transporter ATP-binding protein/permease</fullName>
    </submittedName>
</protein>
<keyword evidence="4 9" id="KW-0812">Transmembrane</keyword>
<dbReference type="SMART" id="SM00382">
    <property type="entry name" value="AAA"/>
    <property type="match status" value="1"/>
</dbReference>
<dbReference type="PANTHER" id="PTHR43394">
    <property type="entry name" value="ATP-DEPENDENT PERMEASE MDL1, MITOCHONDRIAL"/>
    <property type="match status" value="1"/>
</dbReference>
<feature type="transmembrane region" description="Helical" evidence="9">
    <location>
        <begin position="70"/>
        <end position="87"/>
    </location>
</feature>
<evidence type="ECO:0000256" key="1">
    <source>
        <dbReference type="ARBA" id="ARBA00004651"/>
    </source>
</evidence>
<evidence type="ECO:0000313" key="13">
    <source>
        <dbReference type="Proteomes" id="UP000824025"/>
    </source>
</evidence>
<evidence type="ECO:0000313" key="12">
    <source>
        <dbReference type="EMBL" id="HIZ09108.1"/>
    </source>
</evidence>
<dbReference type="GO" id="GO:0005886">
    <property type="term" value="C:plasma membrane"/>
    <property type="evidence" value="ECO:0007669"/>
    <property type="project" value="UniProtKB-SubCell"/>
</dbReference>
<dbReference type="PANTHER" id="PTHR43394:SF1">
    <property type="entry name" value="ATP-BINDING CASSETTE SUB-FAMILY B MEMBER 10, MITOCHONDRIAL"/>
    <property type="match status" value="1"/>
</dbReference>
<dbReference type="GO" id="GO:0005524">
    <property type="term" value="F:ATP binding"/>
    <property type="evidence" value="ECO:0007669"/>
    <property type="project" value="UniProtKB-KW"/>
</dbReference>
<keyword evidence="6 12" id="KW-0067">ATP-binding</keyword>
<dbReference type="SUPFAM" id="SSF52540">
    <property type="entry name" value="P-loop containing nucleoside triphosphate hydrolases"/>
    <property type="match status" value="1"/>
</dbReference>
<reference evidence="12" key="2">
    <citation type="submission" date="2021-04" db="EMBL/GenBank/DDBJ databases">
        <authorList>
            <person name="Gilroy R."/>
        </authorList>
    </citation>
    <scope>NUCLEOTIDE SEQUENCE</scope>
    <source>
        <strain evidence="12">CHK192-19661</strain>
    </source>
</reference>
<proteinExistence type="predicted"/>
<dbReference type="GO" id="GO:0016887">
    <property type="term" value="F:ATP hydrolysis activity"/>
    <property type="evidence" value="ECO:0007669"/>
    <property type="project" value="InterPro"/>
</dbReference>
<dbReference type="InterPro" id="IPR039421">
    <property type="entry name" value="Type_1_exporter"/>
</dbReference>
<dbReference type="InterPro" id="IPR003593">
    <property type="entry name" value="AAA+_ATPase"/>
</dbReference>
<dbReference type="InterPro" id="IPR017871">
    <property type="entry name" value="ABC_transporter-like_CS"/>
</dbReference>
<evidence type="ECO:0000256" key="9">
    <source>
        <dbReference type="SAM" id="Phobius"/>
    </source>
</evidence>
<dbReference type="PROSITE" id="PS50929">
    <property type="entry name" value="ABC_TM1F"/>
    <property type="match status" value="1"/>
</dbReference>
<keyword evidence="5" id="KW-0547">Nucleotide-binding</keyword>
<feature type="transmembrane region" description="Helical" evidence="9">
    <location>
        <begin position="271"/>
        <end position="301"/>
    </location>
</feature>
<comment type="subcellular location">
    <subcellularLocation>
        <location evidence="1">Cell membrane</location>
        <topology evidence="1">Multi-pass membrane protein</topology>
    </subcellularLocation>
</comment>